<dbReference type="InterPro" id="IPR001878">
    <property type="entry name" value="Znf_CCHC"/>
</dbReference>
<dbReference type="Proteomes" id="UP001151760">
    <property type="component" value="Unassembled WGS sequence"/>
</dbReference>
<comment type="caution">
    <text evidence="4">The sequence shown here is derived from an EMBL/GenBank/DDBJ whole genome shotgun (WGS) entry which is preliminary data.</text>
</comment>
<keyword evidence="4" id="KW-0808">Transferase</keyword>
<evidence type="ECO:0000313" key="5">
    <source>
        <dbReference type="Proteomes" id="UP001151760"/>
    </source>
</evidence>
<dbReference type="PROSITE" id="PS50158">
    <property type="entry name" value="ZF_CCHC"/>
    <property type="match status" value="1"/>
</dbReference>
<evidence type="ECO:0000259" key="3">
    <source>
        <dbReference type="PROSITE" id="PS50158"/>
    </source>
</evidence>
<dbReference type="SMART" id="SM00343">
    <property type="entry name" value="ZnF_C2HC"/>
    <property type="match status" value="2"/>
</dbReference>
<keyword evidence="1" id="KW-0862">Zinc</keyword>
<keyword evidence="1" id="KW-0863">Zinc-finger</keyword>
<feature type="compositionally biased region" description="Basic and acidic residues" evidence="2">
    <location>
        <begin position="178"/>
        <end position="193"/>
    </location>
</feature>
<evidence type="ECO:0000256" key="1">
    <source>
        <dbReference type="PROSITE-ProRule" id="PRU00047"/>
    </source>
</evidence>
<dbReference type="GO" id="GO:0003964">
    <property type="term" value="F:RNA-directed DNA polymerase activity"/>
    <property type="evidence" value="ECO:0007669"/>
    <property type="project" value="UniProtKB-KW"/>
</dbReference>
<reference evidence="4" key="2">
    <citation type="submission" date="2022-01" db="EMBL/GenBank/DDBJ databases">
        <authorList>
            <person name="Yamashiro T."/>
            <person name="Shiraishi A."/>
            <person name="Satake H."/>
            <person name="Nakayama K."/>
        </authorList>
    </citation>
    <scope>NUCLEOTIDE SEQUENCE</scope>
</reference>
<dbReference type="EMBL" id="BQNB010016661">
    <property type="protein sequence ID" value="GJT54314.1"/>
    <property type="molecule type" value="Genomic_DNA"/>
</dbReference>
<protein>
    <submittedName>
        <fullName evidence="4">Reverse transcriptase domain-containing protein</fullName>
    </submittedName>
</protein>
<accession>A0ABQ5ETX6</accession>
<name>A0ABQ5ETX6_9ASTR</name>
<evidence type="ECO:0000256" key="2">
    <source>
        <dbReference type="SAM" id="MobiDB-lite"/>
    </source>
</evidence>
<proteinExistence type="predicted"/>
<feature type="compositionally biased region" description="Low complexity" evidence="2">
    <location>
        <begin position="167"/>
        <end position="177"/>
    </location>
</feature>
<keyword evidence="4" id="KW-0548">Nucleotidyltransferase</keyword>
<sequence length="298" mass="33634">MFHLLSHPIGLLKIGIRAGGLAGGPAAAPVAQECTFTRFMKCGPTQFHGTKGAVGLGRWFEKMESTFRISECAERRKVKFATATLHGRALTWFNELALLCPDVVPNEKKKVELYIKGLPKIIKGEKTSSRHATLNEAVRMANTLMEQKIQDKVERIAESNKRKWERNNNNYRNNNRGNYHDNDRHNQYNDKRQGSARAMTTAQNDDVDQRGPALNCNRCELCHFGQCPSKCNRCGRRGHKENDYRKTTLASGLNARPVRACYECGDRNHSRNQCPNLANQRGGNATSRAYVMREAKKG</sequence>
<dbReference type="Gene3D" id="4.10.60.10">
    <property type="entry name" value="Zinc finger, CCHC-type"/>
    <property type="match status" value="1"/>
</dbReference>
<keyword evidence="1" id="KW-0479">Metal-binding</keyword>
<keyword evidence="5" id="KW-1185">Reference proteome</keyword>
<gene>
    <name evidence="4" type="ORF">Tco_0989368</name>
</gene>
<keyword evidence="4" id="KW-0695">RNA-directed DNA polymerase</keyword>
<reference evidence="4" key="1">
    <citation type="journal article" date="2022" name="Int. J. Mol. Sci.">
        <title>Draft Genome of Tanacetum Coccineum: Genomic Comparison of Closely Related Tanacetum-Family Plants.</title>
        <authorList>
            <person name="Yamashiro T."/>
            <person name="Shiraishi A."/>
            <person name="Nakayama K."/>
            <person name="Satake H."/>
        </authorList>
    </citation>
    <scope>NUCLEOTIDE SEQUENCE</scope>
</reference>
<feature type="domain" description="CCHC-type" evidence="3">
    <location>
        <begin position="261"/>
        <end position="276"/>
    </location>
</feature>
<evidence type="ECO:0000313" key="4">
    <source>
        <dbReference type="EMBL" id="GJT54314.1"/>
    </source>
</evidence>
<organism evidence="4 5">
    <name type="scientific">Tanacetum coccineum</name>
    <dbReference type="NCBI Taxonomy" id="301880"/>
    <lineage>
        <taxon>Eukaryota</taxon>
        <taxon>Viridiplantae</taxon>
        <taxon>Streptophyta</taxon>
        <taxon>Embryophyta</taxon>
        <taxon>Tracheophyta</taxon>
        <taxon>Spermatophyta</taxon>
        <taxon>Magnoliopsida</taxon>
        <taxon>eudicotyledons</taxon>
        <taxon>Gunneridae</taxon>
        <taxon>Pentapetalae</taxon>
        <taxon>asterids</taxon>
        <taxon>campanulids</taxon>
        <taxon>Asterales</taxon>
        <taxon>Asteraceae</taxon>
        <taxon>Asteroideae</taxon>
        <taxon>Anthemideae</taxon>
        <taxon>Anthemidinae</taxon>
        <taxon>Tanacetum</taxon>
    </lineage>
</organism>
<feature type="region of interest" description="Disordered" evidence="2">
    <location>
        <begin position="160"/>
        <end position="207"/>
    </location>
</feature>